<keyword evidence="2" id="KW-0812">Transmembrane</keyword>
<evidence type="ECO:0000259" key="4">
    <source>
        <dbReference type="PROSITE" id="PS51202"/>
    </source>
</evidence>
<dbReference type="PANTHER" id="PTHR43833:SF9">
    <property type="entry name" value="POTASSIUM CHANNEL PROTEIN YUGO-RELATED"/>
    <property type="match status" value="1"/>
</dbReference>
<sequence length="337" mass="36446">MARISFPAARIIWILLLLLIFVVGGTTIFIHFENLSLLDALYLTAETLSTVGYGNIAPETSEGKIVSLILMVAGASVALAAAGILVGFIVEGRLLRHFGARRMIKQIEKLKDHIILCGYGAMGRRVAAILKISGIPFVIVEKQSTLIEEIRESGMLVLEGEATQEEVLRQAGLTRAKGLLTAIGDDVENLYIGMTAKMIRPNLPIVCRVLSDKAVSHLKRAGINQVISPEEMGAGRMVQQLLRPEVVDFLDLMLTPGTTGAGLEAYQIPDGCKLAGQKLKDSGIRERFGLFVIALRRAGAYIPNPGSDVVIQDDDVLILVGTEAAFVKFRDELAPVC</sequence>
<dbReference type="Pfam" id="PF02254">
    <property type="entry name" value="TrkA_N"/>
    <property type="match status" value="1"/>
</dbReference>
<dbReference type="Gene3D" id="3.40.50.720">
    <property type="entry name" value="NAD(P)-binding Rossmann-like Domain"/>
    <property type="match status" value="1"/>
</dbReference>
<dbReference type="SUPFAM" id="SSF51735">
    <property type="entry name" value="NAD(P)-binding Rossmann-fold domains"/>
    <property type="match status" value="1"/>
</dbReference>
<dbReference type="InterPro" id="IPR013099">
    <property type="entry name" value="K_chnl_dom"/>
</dbReference>
<keyword evidence="5" id="KW-0407">Ion channel</keyword>
<organism evidence="5 6">
    <name type="scientific">Eiseniibacteriota bacterium</name>
    <dbReference type="NCBI Taxonomy" id="2212470"/>
    <lineage>
        <taxon>Bacteria</taxon>
        <taxon>Candidatus Eiseniibacteriota</taxon>
    </lineage>
</organism>
<protein>
    <submittedName>
        <fullName evidence="5">Potassium channel protein</fullName>
    </submittedName>
</protein>
<dbReference type="EMBL" id="JAHJDP010000084">
    <property type="protein sequence ID" value="MBU2692071.1"/>
    <property type="molecule type" value="Genomic_DNA"/>
</dbReference>
<dbReference type="PANTHER" id="PTHR43833">
    <property type="entry name" value="POTASSIUM CHANNEL PROTEIN 2-RELATED-RELATED"/>
    <property type="match status" value="1"/>
</dbReference>
<feature type="transmembrane region" description="Helical" evidence="2">
    <location>
        <begin position="65"/>
        <end position="90"/>
    </location>
</feature>
<dbReference type="Gene3D" id="1.10.287.70">
    <property type="match status" value="1"/>
</dbReference>
<name>A0A948RY24_UNCEI</name>
<feature type="transmembrane region" description="Helical" evidence="2">
    <location>
        <begin position="12"/>
        <end position="32"/>
    </location>
</feature>
<accession>A0A948RY24</accession>
<dbReference type="InterPro" id="IPR050721">
    <property type="entry name" value="Trk_Ktr_HKT_K-transport"/>
</dbReference>
<evidence type="ECO:0000313" key="6">
    <source>
        <dbReference type="Proteomes" id="UP000777784"/>
    </source>
</evidence>
<evidence type="ECO:0000259" key="3">
    <source>
        <dbReference type="PROSITE" id="PS51201"/>
    </source>
</evidence>
<dbReference type="InterPro" id="IPR036291">
    <property type="entry name" value="NAD(P)-bd_dom_sf"/>
</dbReference>
<dbReference type="GO" id="GO:0008324">
    <property type="term" value="F:monoatomic cation transmembrane transporter activity"/>
    <property type="evidence" value="ECO:0007669"/>
    <property type="project" value="InterPro"/>
</dbReference>
<proteinExistence type="predicted"/>
<keyword evidence="5" id="KW-0406">Ion transport</keyword>
<dbReference type="PROSITE" id="PS51201">
    <property type="entry name" value="RCK_N"/>
    <property type="match status" value="1"/>
</dbReference>
<dbReference type="Proteomes" id="UP000777784">
    <property type="component" value="Unassembled WGS sequence"/>
</dbReference>
<feature type="domain" description="RCK N-terminal" evidence="3">
    <location>
        <begin position="111"/>
        <end position="228"/>
    </location>
</feature>
<dbReference type="Pfam" id="PF02080">
    <property type="entry name" value="TrkA_C"/>
    <property type="match status" value="1"/>
</dbReference>
<reference evidence="5" key="1">
    <citation type="submission" date="2021-05" db="EMBL/GenBank/DDBJ databases">
        <title>Energy efficiency and biological interactions define the core microbiome of deep oligotrophic groundwater.</title>
        <authorList>
            <person name="Mehrshad M."/>
            <person name="Lopez-Fernandez M."/>
            <person name="Bell E."/>
            <person name="Bernier-Latmani R."/>
            <person name="Bertilsson S."/>
            <person name="Dopson M."/>
        </authorList>
    </citation>
    <scope>NUCLEOTIDE SEQUENCE</scope>
    <source>
        <strain evidence="5">Modern_marine.mb.64</strain>
    </source>
</reference>
<keyword evidence="2" id="KW-1133">Transmembrane helix</keyword>
<dbReference type="Pfam" id="PF07885">
    <property type="entry name" value="Ion_trans_2"/>
    <property type="match status" value="1"/>
</dbReference>
<keyword evidence="5" id="KW-0813">Transport</keyword>
<evidence type="ECO:0000313" key="5">
    <source>
        <dbReference type="EMBL" id="MBU2692071.1"/>
    </source>
</evidence>
<dbReference type="InterPro" id="IPR003148">
    <property type="entry name" value="RCK_N"/>
</dbReference>
<evidence type="ECO:0000256" key="2">
    <source>
        <dbReference type="SAM" id="Phobius"/>
    </source>
</evidence>
<dbReference type="Gene3D" id="3.30.70.1450">
    <property type="entry name" value="Regulator of K+ conductance, C-terminal domain"/>
    <property type="match status" value="1"/>
</dbReference>
<comment type="subcellular location">
    <subcellularLocation>
        <location evidence="1">Cell membrane</location>
        <topology evidence="1">Multi-pass membrane protein</topology>
    </subcellularLocation>
</comment>
<dbReference type="SUPFAM" id="SSF81324">
    <property type="entry name" value="Voltage-gated potassium channels"/>
    <property type="match status" value="1"/>
</dbReference>
<dbReference type="GO" id="GO:0006813">
    <property type="term" value="P:potassium ion transport"/>
    <property type="evidence" value="ECO:0007669"/>
    <property type="project" value="InterPro"/>
</dbReference>
<feature type="domain" description="RCK C-terminal" evidence="4">
    <location>
        <begin position="251"/>
        <end position="335"/>
    </location>
</feature>
<dbReference type="AlphaFoldDB" id="A0A948RY24"/>
<gene>
    <name evidence="5" type="ORF">KJ970_14215</name>
</gene>
<dbReference type="SUPFAM" id="SSF116726">
    <property type="entry name" value="TrkA C-terminal domain-like"/>
    <property type="match status" value="1"/>
</dbReference>
<dbReference type="InterPro" id="IPR006037">
    <property type="entry name" value="RCK_C"/>
</dbReference>
<keyword evidence="2" id="KW-0472">Membrane</keyword>
<dbReference type="PROSITE" id="PS51202">
    <property type="entry name" value="RCK_C"/>
    <property type="match status" value="1"/>
</dbReference>
<dbReference type="InterPro" id="IPR036721">
    <property type="entry name" value="RCK_C_sf"/>
</dbReference>
<dbReference type="GO" id="GO:0005886">
    <property type="term" value="C:plasma membrane"/>
    <property type="evidence" value="ECO:0007669"/>
    <property type="project" value="UniProtKB-SubCell"/>
</dbReference>
<evidence type="ECO:0000256" key="1">
    <source>
        <dbReference type="ARBA" id="ARBA00004651"/>
    </source>
</evidence>
<comment type="caution">
    <text evidence="5">The sequence shown here is derived from an EMBL/GenBank/DDBJ whole genome shotgun (WGS) entry which is preliminary data.</text>
</comment>